<dbReference type="SUPFAM" id="SSF53223">
    <property type="entry name" value="Aminoacid dehydrogenase-like, N-terminal domain"/>
    <property type="match status" value="1"/>
</dbReference>
<dbReference type="InterPro" id="IPR011342">
    <property type="entry name" value="Shikimate_DH"/>
</dbReference>
<dbReference type="InterPro" id="IPR046346">
    <property type="entry name" value="Aminoacid_DH-like_N_sf"/>
</dbReference>
<dbReference type="SUPFAM" id="SSF51735">
    <property type="entry name" value="NAD(P)-binding Rossmann-fold domains"/>
    <property type="match status" value="1"/>
</dbReference>
<dbReference type="GO" id="GO:0009073">
    <property type="term" value="P:aromatic amino acid family biosynthetic process"/>
    <property type="evidence" value="ECO:0007669"/>
    <property type="project" value="UniProtKB-KW"/>
</dbReference>
<dbReference type="Pfam" id="PF08501">
    <property type="entry name" value="Shikimate_dh_N"/>
    <property type="match status" value="1"/>
</dbReference>
<dbReference type="GO" id="GO:0019632">
    <property type="term" value="P:shikimate metabolic process"/>
    <property type="evidence" value="ECO:0007669"/>
    <property type="project" value="InterPro"/>
</dbReference>
<dbReference type="GO" id="GO:0050661">
    <property type="term" value="F:NADP binding"/>
    <property type="evidence" value="ECO:0007669"/>
    <property type="project" value="InterPro"/>
</dbReference>
<evidence type="ECO:0000313" key="8">
    <source>
        <dbReference type="EMBL" id="SVC10436.1"/>
    </source>
</evidence>
<dbReference type="InterPro" id="IPR022893">
    <property type="entry name" value="Shikimate_DH_fam"/>
</dbReference>
<dbReference type="PANTHER" id="PTHR21089">
    <property type="entry name" value="SHIKIMATE DEHYDROGENASE"/>
    <property type="match status" value="1"/>
</dbReference>
<dbReference type="NCBIfam" id="TIGR00507">
    <property type="entry name" value="aroE"/>
    <property type="match status" value="1"/>
</dbReference>
<dbReference type="AlphaFoldDB" id="A0A382JF18"/>
<dbReference type="GO" id="GO:0005829">
    <property type="term" value="C:cytosol"/>
    <property type="evidence" value="ECO:0007669"/>
    <property type="project" value="TreeGrafter"/>
</dbReference>
<sequence length="253" mass="28074">MHEWVFDVLGINAKYKKINVDEDELLQVVNKIKNGNLNGINVTLPYKEKIIPFLDEINPRAKSIGAVNCVIKNDSLLIGNNTDWFGFSMLMKRNNINLNDHSIILIGSGGVARAIIFSLKNLGVKSINILNRNLDNTMEFKDDVISAYSLNIAHEIIKTNSIIINATPVGMKNDDSPIDVSLIHQDQVIVDIIYTPLETTLLKIGKQIGAKTINGLDMFIEQGLASLDLWFGSSISKQVNFTQLKAYLGSKSC</sequence>
<evidence type="ECO:0000256" key="1">
    <source>
        <dbReference type="ARBA" id="ARBA00012962"/>
    </source>
</evidence>
<dbReference type="GO" id="GO:0008652">
    <property type="term" value="P:amino acid biosynthetic process"/>
    <property type="evidence" value="ECO:0007669"/>
    <property type="project" value="UniProtKB-KW"/>
</dbReference>
<dbReference type="Pfam" id="PF01488">
    <property type="entry name" value="Shikimate_DH"/>
    <property type="match status" value="1"/>
</dbReference>
<accession>A0A382JF18</accession>
<dbReference type="Gene3D" id="3.40.50.10860">
    <property type="entry name" value="Leucine Dehydrogenase, chain A, domain 1"/>
    <property type="match status" value="1"/>
</dbReference>
<dbReference type="GO" id="GO:0009423">
    <property type="term" value="P:chorismate biosynthetic process"/>
    <property type="evidence" value="ECO:0007669"/>
    <property type="project" value="UniProtKB-UniPathway"/>
</dbReference>
<evidence type="ECO:0000256" key="4">
    <source>
        <dbReference type="ARBA" id="ARBA00023002"/>
    </source>
</evidence>
<proteinExistence type="predicted"/>
<keyword evidence="2" id="KW-0028">Amino-acid biosynthesis</keyword>
<evidence type="ECO:0000256" key="5">
    <source>
        <dbReference type="ARBA" id="ARBA00023141"/>
    </source>
</evidence>
<feature type="domain" description="Quinate/shikimate 5-dehydrogenase/glutamyl-tRNA reductase" evidence="6">
    <location>
        <begin position="93"/>
        <end position="167"/>
    </location>
</feature>
<dbReference type="InterPro" id="IPR006151">
    <property type="entry name" value="Shikm_DH/Glu-tRNA_Rdtase"/>
</dbReference>
<dbReference type="InterPro" id="IPR036291">
    <property type="entry name" value="NAD(P)-bd_dom_sf"/>
</dbReference>
<name>A0A382JF18_9ZZZZ</name>
<keyword evidence="5" id="KW-0057">Aromatic amino acid biosynthesis</keyword>
<protein>
    <recommendedName>
        <fullName evidence="1">shikimate dehydrogenase (NADP(+))</fullName>
        <ecNumber evidence="1">1.1.1.25</ecNumber>
    </recommendedName>
</protein>
<keyword evidence="3" id="KW-0521">NADP</keyword>
<dbReference type="PANTHER" id="PTHR21089:SF1">
    <property type="entry name" value="BIFUNCTIONAL 3-DEHYDROQUINATE DEHYDRATASE_SHIKIMATE DEHYDROGENASE, CHLOROPLASTIC"/>
    <property type="match status" value="1"/>
</dbReference>
<dbReference type="EC" id="1.1.1.25" evidence="1"/>
<dbReference type="UniPathway" id="UPA00053">
    <property type="reaction ID" value="UER00087"/>
</dbReference>
<evidence type="ECO:0000259" key="7">
    <source>
        <dbReference type="Pfam" id="PF08501"/>
    </source>
</evidence>
<feature type="domain" description="Shikimate dehydrogenase substrate binding N-terminal" evidence="7">
    <location>
        <begin position="1"/>
        <end position="70"/>
    </location>
</feature>
<evidence type="ECO:0000256" key="2">
    <source>
        <dbReference type="ARBA" id="ARBA00022605"/>
    </source>
</evidence>
<evidence type="ECO:0000259" key="6">
    <source>
        <dbReference type="Pfam" id="PF01488"/>
    </source>
</evidence>
<keyword evidence="4" id="KW-0560">Oxidoreductase</keyword>
<dbReference type="GO" id="GO:0004764">
    <property type="term" value="F:shikimate 3-dehydrogenase (NADP+) activity"/>
    <property type="evidence" value="ECO:0007669"/>
    <property type="project" value="UniProtKB-EC"/>
</dbReference>
<dbReference type="InterPro" id="IPR013708">
    <property type="entry name" value="Shikimate_DH-bd_N"/>
</dbReference>
<dbReference type="EMBL" id="UINC01073789">
    <property type="protein sequence ID" value="SVC10436.1"/>
    <property type="molecule type" value="Genomic_DNA"/>
</dbReference>
<reference evidence="8" key="1">
    <citation type="submission" date="2018-05" db="EMBL/GenBank/DDBJ databases">
        <authorList>
            <person name="Lanie J.A."/>
            <person name="Ng W.-L."/>
            <person name="Kazmierczak K.M."/>
            <person name="Andrzejewski T.M."/>
            <person name="Davidsen T.M."/>
            <person name="Wayne K.J."/>
            <person name="Tettelin H."/>
            <person name="Glass J.I."/>
            <person name="Rusch D."/>
            <person name="Podicherti R."/>
            <person name="Tsui H.-C.T."/>
            <person name="Winkler M.E."/>
        </authorList>
    </citation>
    <scope>NUCLEOTIDE SEQUENCE</scope>
</reference>
<dbReference type="Gene3D" id="3.40.50.720">
    <property type="entry name" value="NAD(P)-binding Rossmann-like Domain"/>
    <property type="match status" value="1"/>
</dbReference>
<evidence type="ECO:0000256" key="3">
    <source>
        <dbReference type="ARBA" id="ARBA00022857"/>
    </source>
</evidence>
<dbReference type="CDD" id="cd01065">
    <property type="entry name" value="NAD_bind_Shikimate_DH"/>
    <property type="match status" value="1"/>
</dbReference>
<gene>
    <name evidence="8" type="ORF">METZ01_LOCUS263290</name>
</gene>
<organism evidence="8">
    <name type="scientific">marine metagenome</name>
    <dbReference type="NCBI Taxonomy" id="408172"/>
    <lineage>
        <taxon>unclassified sequences</taxon>
        <taxon>metagenomes</taxon>
        <taxon>ecological metagenomes</taxon>
    </lineage>
</organism>